<evidence type="ECO:0000259" key="7">
    <source>
        <dbReference type="PROSITE" id="PS50850"/>
    </source>
</evidence>
<organism evidence="8 9">
    <name type="scientific">Paenibacillus chartarius</name>
    <dbReference type="NCBI Taxonomy" id="747481"/>
    <lineage>
        <taxon>Bacteria</taxon>
        <taxon>Bacillati</taxon>
        <taxon>Bacillota</taxon>
        <taxon>Bacilli</taxon>
        <taxon>Bacillales</taxon>
        <taxon>Paenibacillaceae</taxon>
        <taxon>Paenibacillus</taxon>
    </lineage>
</organism>
<evidence type="ECO:0000256" key="3">
    <source>
        <dbReference type="ARBA" id="ARBA00022692"/>
    </source>
</evidence>
<sequence length="396" mass="41778">MKGALSWPYLRLYLLTLLYFSANSILNVIIPLKGEALGASNTTIGVIMGAYLLTTMVFRPWAGGFIQRYGPIRVLRILLTVHAFALLLYTFTGLEGYFLARVLQGICTAFFSMALQLGIIDTLPDEDRSQGISMYSLCSYLPGIFGPLLAIGMWQTGEISVFVISMISIAILTGAVGFTARIEQKPGEEASGNEGAKPGAAMMRAMGQLMSNSHLLRCGVLMLSASVVFGAVTAFVPLYVSEIKGGSAAVYLTIQATVVVAARFLLKSRLPSDGQWRASLVGGMMLLLISASLAVGLSASAGAALFYAGAFMLGIAQALLYPTLTTYLSFVLPKAERGVLIGLFIATADLGVSLGGIVMGPIADLTSYSFMYGLCAVIGAAAAAFAVRGSKMINSK</sequence>
<dbReference type="PANTHER" id="PTHR23531:SF2">
    <property type="entry name" value="PERMEASE"/>
    <property type="match status" value="1"/>
</dbReference>
<evidence type="ECO:0000256" key="4">
    <source>
        <dbReference type="ARBA" id="ARBA00022989"/>
    </source>
</evidence>
<dbReference type="RefSeq" id="WP_377469244.1">
    <property type="nucleotide sequence ID" value="NZ_JBHLWN010000027.1"/>
</dbReference>
<dbReference type="Gene3D" id="1.20.1250.20">
    <property type="entry name" value="MFS general substrate transporter like domains"/>
    <property type="match status" value="1"/>
</dbReference>
<proteinExistence type="predicted"/>
<feature type="transmembrane region" description="Helical" evidence="6">
    <location>
        <begin position="339"/>
        <end position="363"/>
    </location>
</feature>
<feature type="transmembrane region" description="Helical" evidence="6">
    <location>
        <begin position="74"/>
        <end position="92"/>
    </location>
</feature>
<feature type="transmembrane region" description="Helical" evidence="6">
    <location>
        <begin position="248"/>
        <end position="266"/>
    </location>
</feature>
<evidence type="ECO:0000256" key="6">
    <source>
        <dbReference type="SAM" id="Phobius"/>
    </source>
</evidence>
<keyword evidence="9" id="KW-1185">Reference proteome</keyword>
<protein>
    <submittedName>
        <fullName evidence="8">MFS transporter</fullName>
    </submittedName>
</protein>
<feature type="transmembrane region" description="Helical" evidence="6">
    <location>
        <begin position="305"/>
        <end position="332"/>
    </location>
</feature>
<dbReference type="Pfam" id="PF07690">
    <property type="entry name" value="MFS_1"/>
    <property type="match status" value="1"/>
</dbReference>
<dbReference type="NCBIfam" id="NF047574">
    <property type="entry name" value="opine_export_Sa"/>
    <property type="match status" value="1"/>
</dbReference>
<evidence type="ECO:0000256" key="2">
    <source>
        <dbReference type="ARBA" id="ARBA00022448"/>
    </source>
</evidence>
<comment type="caution">
    <text evidence="8">The sequence shown here is derived from an EMBL/GenBank/DDBJ whole genome shotgun (WGS) entry which is preliminary data.</text>
</comment>
<accession>A0ABV6DHL7</accession>
<gene>
    <name evidence="8" type="ORF">ACFFK0_06685</name>
</gene>
<feature type="transmembrane region" description="Helical" evidence="6">
    <location>
        <begin position="42"/>
        <end position="62"/>
    </location>
</feature>
<comment type="subcellular location">
    <subcellularLocation>
        <location evidence="1">Cell membrane</location>
        <topology evidence="1">Multi-pass membrane protein</topology>
    </subcellularLocation>
</comment>
<feature type="transmembrane region" description="Helical" evidence="6">
    <location>
        <begin position="159"/>
        <end position="180"/>
    </location>
</feature>
<keyword evidence="2" id="KW-0813">Transport</keyword>
<evidence type="ECO:0000313" key="9">
    <source>
        <dbReference type="Proteomes" id="UP001589776"/>
    </source>
</evidence>
<feature type="transmembrane region" description="Helical" evidence="6">
    <location>
        <begin position="214"/>
        <end position="236"/>
    </location>
</feature>
<feature type="transmembrane region" description="Helical" evidence="6">
    <location>
        <begin position="98"/>
        <end position="120"/>
    </location>
</feature>
<keyword evidence="3 6" id="KW-0812">Transmembrane</keyword>
<reference evidence="8 9" key="1">
    <citation type="submission" date="2024-09" db="EMBL/GenBank/DDBJ databases">
        <authorList>
            <person name="Sun Q."/>
            <person name="Mori K."/>
        </authorList>
    </citation>
    <scope>NUCLEOTIDE SEQUENCE [LARGE SCALE GENOMIC DNA]</scope>
    <source>
        <strain evidence="8 9">CCM 7759</strain>
    </source>
</reference>
<dbReference type="InterPro" id="IPR020846">
    <property type="entry name" value="MFS_dom"/>
</dbReference>
<feature type="domain" description="Major facilitator superfamily (MFS) profile" evidence="7">
    <location>
        <begin position="8"/>
        <end position="391"/>
    </location>
</feature>
<name>A0ABV6DHL7_9BACL</name>
<evidence type="ECO:0000256" key="1">
    <source>
        <dbReference type="ARBA" id="ARBA00004651"/>
    </source>
</evidence>
<feature type="transmembrane region" description="Helical" evidence="6">
    <location>
        <begin position="369"/>
        <end position="387"/>
    </location>
</feature>
<feature type="transmembrane region" description="Helical" evidence="6">
    <location>
        <begin position="132"/>
        <end position="153"/>
    </location>
</feature>
<dbReference type="PANTHER" id="PTHR23531">
    <property type="entry name" value="QUINOLENE RESISTANCE PROTEIN NORA"/>
    <property type="match status" value="1"/>
</dbReference>
<evidence type="ECO:0000256" key="5">
    <source>
        <dbReference type="ARBA" id="ARBA00023136"/>
    </source>
</evidence>
<keyword evidence="4 6" id="KW-1133">Transmembrane helix</keyword>
<evidence type="ECO:0000313" key="8">
    <source>
        <dbReference type="EMBL" id="MFC0212144.1"/>
    </source>
</evidence>
<feature type="transmembrane region" description="Helical" evidence="6">
    <location>
        <begin position="12"/>
        <end position="30"/>
    </location>
</feature>
<dbReference type="InterPro" id="IPR011701">
    <property type="entry name" value="MFS"/>
</dbReference>
<dbReference type="InterPro" id="IPR036259">
    <property type="entry name" value="MFS_trans_sf"/>
</dbReference>
<dbReference type="InterPro" id="IPR052714">
    <property type="entry name" value="MFS_Exporter"/>
</dbReference>
<feature type="transmembrane region" description="Helical" evidence="6">
    <location>
        <begin position="278"/>
        <end position="299"/>
    </location>
</feature>
<dbReference type="EMBL" id="JBHLWN010000027">
    <property type="protein sequence ID" value="MFC0212144.1"/>
    <property type="molecule type" value="Genomic_DNA"/>
</dbReference>
<dbReference type="PROSITE" id="PS50850">
    <property type="entry name" value="MFS"/>
    <property type="match status" value="1"/>
</dbReference>
<keyword evidence="5 6" id="KW-0472">Membrane</keyword>
<dbReference type="SUPFAM" id="SSF103473">
    <property type="entry name" value="MFS general substrate transporter"/>
    <property type="match status" value="1"/>
</dbReference>
<dbReference type="Proteomes" id="UP001589776">
    <property type="component" value="Unassembled WGS sequence"/>
</dbReference>